<dbReference type="EMBL" id="CP034563">
    <property type="protein sequence ID" value="AZQ64994.1"/>
    <property type="molecule type" value="Genomic_DNA"/>
</dbReference>
<keyword evidence="1" id="KW-1133">Transmembrane helix</keyword>
<dbReference type="KEGG" id="fll:EI427_22495"/>
<dbReference type="RefSeq" id="WP_126619268.1">
    <property type="nucleotide sequence ID" value="NZ_CP034563.1"/>
</dbReference>
<feature type="transmembrane region" description="Helical" evidence="1">
    <location>
        <begin position="6"/>
        <end position="25"/>
    </location>
</feature>
<feature type="transmembrane region" description="Helical" evidence="1">
    <location>
        <begin position="45"/>
        <end position="66"/>
    </location>
</feature>
<dbReference type="AlphaFoldDB" id="A0A3S9P9Y7"/>
<proteinExistence type="predicted"/>
<keyword evidence="1" id="KW-0812">Transmembrane</keyword>
<evidence type="ECO:0000256" key="1">
    <source>
        <dbReference type="SAM" id="Phobius"/>
    </source>
</evidence>
<evidence type="ECO:0000313" key="3">
    <source>
        <dbReference type="Proteomes" id="UP000267268"/>
    </source>
</evidence>
<name>A0A3S9P9Y7_9BACT</name>
<accession>A0A3S9P9Y7</accession>
<reference evidence="2 3" key="1">
    <citation type="submission" date="2018-12" db="EMBL/GenBank/DDBJ databases">
        <title>Flammeovirga pectinis sp. nov., isolated from the gut of the Korean scallop, Patinopecten yessoensis.</title>
        <authorList>
            <person name="Bae J.-W."/>
            <person name="Jeong Y.-S."/>
            <person name="Kang W."/>
        </authorList>
    </citation>
    <scope>NUCLEOTIDE SEQUENCE [LARGE SCALE GENOMIC DNA]</scope>
    <source>
        <strain evidence="2 3">L12M1</strain>
    </source>
</reference>
<sequence length="81" mass="9595">MEFQYNQLLVLMMLLCIALVVQEMIKKYSIYLNKKKNLLEHQTYYLNSTLSLLNMVGIVSTVIYLLKIEVFNFEIPIITLF</sequence>
<keyword evidence="3" id="KW-1185">Reference proteome</keyword>
<protein>
    <submittedName>
        <fullName evidence="2">Uncharacterized protein</fullName>
    </submittedName>
</protein>
<gene>
    <name evidence="2" type="ORF">EI427_22495</name>
</gene>
<keyword evidence="1" id="KW-0472">Membrane</keyword>
<organism evidence="2 3">
    <name type="scientific">Flammeovirga pectinis</name>
    <dbReference type="NCBI Taxonomy" id="2494373"/>
    <lineage>
        <taxon>Bacteria</taxon>
        <taxon>Pseudomonadati</taxon>
        <taxon>Bacteroidota</taxon>
        <taxon>Cytophagia</taxon>
        <taxon>Cytophagales</taxon>
        <taxon>Flammeovirgaceae</taxon>
        <taxon>Flammeovirga</taxon>
    </lineage>
</organism>
<evidence type="ECO:0000313" key="2">
    <source>
        <dbReference type="EMBL" id="AZQ64994.1"/>
    </source>
</evidence>
<dbReference type="Proteomes" id="UP000267268">
    <property type="component" value="Chromosome 2"/>
</dbReference>